<evidence type="ECO:0000256" key="2">
    <source>
        <dbReference type="ARBA" id="ARBA00006997"/>
    </source>
</evidence>
<feature type="binding site" evidence="11">
    <location>
        <position position="14"/>
    </location>
    <ligand>
        <name>Mg(2+)</name>
        <dbReference type="ChEBI" id="CHEBI:18420"/>
    </ligand>
</feature>
<dbReference type="SUPFAM" id="SSF52540">
    <property type="entry name" value="P-loop containing nucleoside triphosphate hydrolases"/>
    <property type="match status" value="1"/>
</dbReference>
<keyword evidence="11" id="KW-0963">Cytoplasm</keyword>
<dbReference type="KEGG" id="psl:Psta_4017"/>
<keyword evidence="6 11" id="KW-0547">Nucleotide-binding</keyword>
<comment type="subunit">
    <text evidence="11">Monomer.</text>
</comment>
<comment type="catalytic activity">
    <reaction evidence="10 11">
        <text>shikimate + ATP = 3-phosphoshikimate + ADP + H(+)</text>
        <dbReference type="Rhea" id="RHEA:13121"/>
        <dbReference type="ChEBI" id="CHEBI:15378"/>
        <dbReference type="ChEBI" id="CHEBI:30616"/>
        <dbReference type="ChEBI" id="CHEBI:36208"/>
        <dbReference type="ChEBI" id="CHEBI:145989"/>
        <dbReference type="ChEBI" id="CHEBI:456216"/>
        <dbReference type="EC" id="2.7.1.71"/>
    </reaction>
</comment>
<dbReference type="CDD" id="cd00464">
    <property type="entry name" value="SK"/>
    <property type="match status" value="1"/>
</dbReference>
<dbReference type="eggNOG" id="COG0703">
    <property type="taxonomic scope" value="Bacteria"/>
</dbReference>
<comment type="similarity">
    <text evidence="2 11">Belongs to the shikimate kinase family.</text>
</comment>
<evidence type="ECO:0000313" key="12">
    <source>
        <dbReference type="EMBL" id="ADB18671.1"/>
    </source>
</evidence>
<dbReference type="GO" id="GO:0008652">
    <property type="term" value="P:amino acid biosynthetic process"/>
    <property type="evidence" value="ECO:0007669"/>
    <property type="project" value="UniProtKB-KW"/>
</dbReference>
<feature type="binding site" evidence="11">
    <location>
        <position position="32"/>
    </location>
    <ligand>
        <name>substrate</name>
    </ligand>
</feature>
<proteinExistence type="inferred from homology"/>
<feature type="binding site" evidence="11">
    <location>
        <position position="141"/>
    </location>
    <ligand>
        <name>substrate</name>
    </ligand>
</feature>
<comment type="caution">
    <text evidence="11">Lacks conserved residue(s) required for the propagation of feature annotation.</text>
</comment>
<keyword evidence="11" id="KW-0479">Metal-binding</keyword>
<keyword evidence="11" id="KW-0460">Magnesium</keyword>
<keyword evidence="8 11" id="KW-0067">ATP-binding</keyword>
<feature type="binding site" evidence="11">
    <location>
        <position position="122"/>
    </location>
    <ligand>
        <name>ATP</name>
        <dbReference type="ChEBI" id="CHEBI:30616"/>
    </ligand>
</feature>
<dbReference type="GO" id="GO:0004765">
    <property type="term" value="F:shikimate kinase activity"/>
    <property type="evidence" value="ECO:0007669"/>
    <property type="project" value="UniProtKB-UniRule"/>
</dbReference>
<evidence type="ECO:0000256" key="5">
    <source>
        <dbReference type="ARBA" id="ARBA00022679"/>
    </source>
</evidence>
<comment type="function">
    <text evidence="11">Catalyzes the specific phosphorylation of the 3-hydroxyl group of shikimic acid using ATP as a cosubstrate.</text>
</comment>
<evidence type="ECO:0000313" key="13">
    <source>
        <dbReference type="Proteomes" id="UP000001887"/>
    </source>
</evidence>
<evidence type="ECO:0000256" key="10">
    <source>
        <dbReference type="ARBA" id="ARBA00048567"/>
    </source>
</evidence>
<accession>D2R260</accession>
<dbReference type="InterPro" id="IPR000623">
    <property type="entry name" value="Shikimate_kinase/TSH1"/>
</dbReference>
<dbReference type="UniPathway" id="UPA00053">
    <property type="reaction ID" value="UER00088"/>
</dbReference>
<feature type="binding site" evidence="11">
    <location>
        <position position="56"/>
    </location>
    <ligand>
        <name>substrate</name>
    </ligand>
</feature>
<reference evidence="12 13" key="1">
    <citation type="journal article" date="2009" name="Stand. Genomic Sci.">
        <title>Complete genome sequence of Pirellula staleyi type strain (ATCC 27377).</title>
        <authorList>
            <person name="Clum A."/>
            <person name="Tindall B.J."/>
            <person name="Sikorski J."/>
            <person name="Ivanova N."/>
            <person name="Mavrommatis K."/>
            <person name="Lucas S."/>
            <person name="Glavina del Rio T."/>
            <person name="Nolan M."/>
            <person name="Chen F."/>
            <person name="Tice H."/>
            <person name="Pitluck S."/>
            <person name="Cheng J.F."/>
            <person name="Chertkov O."/>
            <person name="Brettin T."/>
            <person name="Han C."/>
            <person name="Detter J.C."/>
            <person name="Kuske C."/>
            <person name="Bruce D."/>
            <person name="Goodwin L."/>
            <person name="Ovchinikova G."/>
            <person name="Pati A."/>
            <person name="Mikhailova N."/>
            <person name="Chen A."/>
            <person name="Palaniappan K."/>
            <person name="Land M."/>
            <person name="Hauser L."/>
            <person name="Chang Y.J."/>
            <person name="Jeffries C.D."/>
            <person name="Chain P."/>
            <person name="Rohde M."/>
            <person name="Goker M."/>
            <person name="Bristow J."/>
            <person name="Eisen J.A."/>
            <person name="Markowitz V."/>
            <person name="Hugenholtz P."/>
            <person name="Kyrpides N.C."/>
            <person name="Klenk H.P."/>
            <person name="Lapidus A."/>
        </authorList>
    </citation>
    <scope>NUCLEOTIDE SEQUENCE [LARGE SCALE GENOMIC DNA]</scope>
    <source>
        <strain evidence="13">ATCC 27377 / DSM 6068 / ICPB 4128</strain>
    </source>
</reference>
<evidence type="ECO:0000256" key="7">
    <source>
        <dbReference type="ARBA" id="ARBA00022777"/>
    </source>
</evidence>
<dbReference type="PROSITE" id="PS01128">
    <property type="entry name" value="SHIKIMATE_KINASE"/>
    <property type="match status" value="1"/>
</dbReference>
<dbReference type="HOGENOM" id="CLU_057607_4_0_0"/>
<dbReference type="Gene3D" id="3.40.50.300">
    <property type="entry name" value="P-loop containing nucleotide triphosphate hydrolases"/>
    <property type="match status" value="1"/>
</dbReference>
<dbReference type="InterPro" id="IPR027417">
    <property type="entry name" value="P-loop_NTPase"/>
</dbReference>
<comment type="subcellular location">
    <subcellularLocation>
        <location evidence="11">Cytoplasm</location>
    </subcellularLocation>
</comment>
<evidence type="ECO:0000256" key="4">
    <source>
        <dbReference type="ARBA" id="ARBA00022605"/>
    </source>
</evidence>
<evidence type="ECO:0000256" key="9">
    <source>
        <dbReference type="ARBA" id="ARBA00023141"/>
    </source>
</evidence>
<dbReference type="Proteomes" id="UP000001887">
    <property type="component" value="Chromosome"/>
</dbReference>
<keyword evidence="9 11" id="KW-0057">Aromatic amino acid biosynthesis</keyword>
<dbReference type="Pfam" id="PF01202">
    <property type="entry name" value="SKI"/>
    <property type="match status" value="1"/>
</dbReference>
<dbReference type="STRING" id="530564.Psta_4017"/>
<dbReference type="GO" id="GO:0005829">
    <property type="term" value="C:cytosol"/>
    <property type="evidence" value="ECO:0007669"/>
    <property type="project" value="TreeGrafter"/>
</dbReference>
<comment type="pathway">
    <text evidence="1 11">Metabolic intermediate biosynthesis; chorismate biosynthesis; chorismate from D-erythrose 4-phosphate and phosphoenolpyruvate: step 5/7.</text>
</comment>
<name>D2R260_PIRSD</name>
<keyword evidence="5 11" id="KW-0808">Transferase</keyword>
<protein>
    <recommendedName>
        <fullName evidence="3 11">Shikimate kinase</fullName>
        <shortName evidence="11">SK</shortName>
        <ecNumber evidence="3 11">2.7.1.71</ecNumber>
    </recommendedName>
</protein>
<sequence length="185" mass="20809">MHLYLIGYRGSGKTTVAQHLSKLLGWPAIDADVVLEEREKRTIKQIFEAGGEPLFRDLETSVLEELAARSLPPQIVALGGGVILREKNRRLIRHSGAAVWLKARATTLWQRISTDPTTGDRRPNLTASGGLEEVYRLLEIREPLYRIASRWSVDADAKAPARIATQIYRRLGSLRREALVRRSTC</sequence>
<comment type="cofactor">
    <cofactor evidence="11">
        <name>Mg(2+)</name>
        <dbReference type="ChEBI" id="CHEBI:18420"/>
    </cofactor>
    <text evidence="11">Binds 1 Mg(2+) ion per subunit.</text>
</comment>
<evidence type="ECO:0000256" key="1">
    <source>
        <dbReference type="ARBA" id="ARBA00004842"/>
    </source>
</evidence>
<gene>
    <name evidence="11" type="primary">aroK</name>
    <name evidence="12" type="ordered locus">Psta_4017</name>
</gene>
<dbReference type="GO" id="GO:0009073">
    <property type="term" value="P:aromatic amino acid family biosynthetic process"/>
    <property type="evidence" value="ECO:0007669"/>
    <property type="project" value="UniProtKB-KW"/>
</dbReference>
<dbReference type="HAMAP" id="MF_00109">
    <property type="entry name" value="Shikimate_kinase"/>
    <property type="match status" value="1"/>
</dbReference>
<dbReference type="EMBL" id="CP001848">
    <property type="protein sequence ID" value="ADB18671.1"/>
    <property type="molecule type" value="Genomic_DNA"/>
</dbReference>
<feature type="binding site" evidence="11">
    <location>
        <begin position="10"/>
        <end position="15"/>
    </location>
    <ligand>
        <name>ATP</name>
        <dbReference type="ChEBI" id="CHEBI:30616"/>
    </ligand>
</feature>
<dbReference type="InterPro" id="IPR031322">
    <property type="entry name" value="Shikimate/glucono_kinase"/>
</dbReference>
<evidence type="ECO:0000256" key="11">
    <source>
        <dbReference type="HAMAP-Rule" id="MF_00109"/>
    </source>
</evidence>
<dbReference type="PRINTS" id="PR01100">
    <property type="entry name" value="SHIKIMTKNASE"/>
</dbReference>
<dbReference type="PANTHER" id="PTHR21087">
    <property type="entry name" value="SHIKIMATE KINASE"/>
    <property type="match status" value="1"/>
</dbReference>
<keyword evidence="7 11" id="KW-0418">Kinase</keyword>
<dbReference type="OrthoDB" id="9800332at2"/>
<feature type="binding site" evidence="11">
    <location>
        <position position="80"/>
    </location>
    <ligand>
        <name>substrate</name>
    </ligand>
</feature>
<evidence type="ECO:0000256" key="3">
    <source>
        <dbReference type="ARBA" id="ARBA00012154"/>
    </source>
</evidence>
<dbReference type="PANTHER" id="PTHR21087:SF16">
    <property type="entry name" value="SHIKIMATE KINASE 1, CHLOROPLASTIC"/>
    <property type="match status" value="1"/>
</dbReference>
<organism evidence="12 13">
    <name type="scientific">Pirellula staleyi (strain ATCC 27377 / DSM 6068 / ICPB 4128)</name>
    <name type="common">Pirella staleyi</name>
    <dbReference type="NCBI Taxonomy" id="530564"/>
    <lineage>
        <taxon>Bacteria</taxon>
        <taxon>Pseudomonadati</taxon>
        <taxon>Planctomycetota</taxon>
        <taxon>Planctomycetia</taxon>
        <taxon>Pirellulales</taxon>
        <taxon>Pirellulaceae</taxon>
        <taxon>Pirellula</taxon>
    </lineage>
</organism>
<dbReference type="GO" id="GO:0005524">
    <property type="term" value="F:ATP binding"/>
    <property type="evidence" value="ECO:0007669"/>
    <property type="project" value="UniProtKB-UniRule"/>
</dbReference>
<dbReference type="EC" id="2.7.1.71" evidence="3 11"/>
<keyword evidence="13" id="KW-1185">Reference proteome</keyword>
<dbReference type="GO" id="GO:0000287">
    <property type="term" value="F:magnesium ion binding"/>
    <property type="evidence" value="ECO:0007669"/>
    <property type="project" value="UniProtKB-UniRule"/>
</dbReference>
<dbReference type="InterPro" id="IPR023000">
    <property type="entry name" value="Shikimate_kinase_CS"/>
</dbReference>
<evidence type="ECO:0000256" key="8">
    <source>
        <dbReference type="ARBA" id="ARBA00022840"/>
    </source>
</evidence>
<keyword evidence="4 11" id="KW-0028">Amino-acid biosynthesis</keyword>
<dbReference type="GO" id="GO:0009423">
    <property type="term" value="P:chorismate biosynthetic process"/>
    <property type="evidence" value="ECO:0007669"/>
    <property type="project" value="UniProtKB-UniRule"/>
</dbReference>
<dbReference type="AlphaFoldDB" id="D2R260"/>
<evidence type="ECO:0000256" key="6">
    <source>
        <dbReference type="ARBA" id="ARBA00022741"/>
    </source>
</evidence>